<accession>A0A8T0RMB0</accession>
<keyword evidence="5" id="KW-0012">Acyltransferase</keyword>
<dbReference type="AlphaFoldDB" id="A0A8T0RMB0"/>
<comment type="caution">
    <text evidence="8">The sequence shown here is derived from an EMBL/GenBank/DDBJ whole genome shotgun (WGS) entry which is preliminary data.</text>
</comment>
<name>A0A8T0RMB0_PANVG</name>
<dbReference type="GO" id="GO:0016756">
    <property type="term" value="F:glutathione gamma-glutamylcysteinyltransferase activity"/>
    <property type="evidence" value="ECO:0007669"/>
    <property type="project" value="UniProtKB-EC"/>
</dbReference>
<organism evidence="8 9">
    <name type="scientific">Panicum virgatum</name>
    <name type="common">Blackwell switchgrass</name>
    <dbReference type="NCBI Taxonomy" id="38727"/>
    <lineage>
        <taxon>Eukaryota</taxon>
        <taxon>Viridiplantae</taxon>
        <taxon>Streptophyta</taxon>
        <taxon>Embryophyta</taxon>
        <taxon>Tracheophyta</taxon>
        <taxon>Spermatophyta</taxon>
        <taxon>Magnoliopsida</taxon>
        <taxon>Liliopsida</taxon>
        <taxon>Poales</taxon>
        <taxon>Poaceae</taxon>
        <taxon>PACMAD clade</taxon>
        <taxon>Panicoideae</taxon>
        <taxon>Panicodae</taxon>
        <taxon>Paniceae</taxon>
        <taxon>Panicinae</taxon>
        <taxon>Panicum</taxon>
        <taxon>Panicum sect. Hiantes</taxon>
    </lineage>
</organism>
<dbReference type="GO" id="GO:0046872">
    <property type="term" value="F:metal ion binding"/>
    <property type="evidence" value="ECO:0007669"/>
    <property type="project" value="UniProtKB-KW"/>
</dbReference>
<evidence type="ECO:0000259" key="7">
    <source>
        <dbReference type="PROSITE" id="PS51443"/>
    </source>
</evidence>
<dbReference type="InterPro" id="IPR015407">
    <property type="entry name" value="Phytochelatin_synthase_C"/>
</dbReference>
<proteinExistence type="predicted"/>
<dbReference type="Proteomes" id="UP000823388">
    <property type="component" value="Chromosome 5N"/>
</dbReference>
<dbReference type="EC" id="2.3.2.15" evidence="1"/>
<dbReference type="EMBL" id="CM029046">
    <property type="protein sequence ID" value="KAG2586265.1"/>
    <property type="molecule type" value="Genomic_DNA"/>
</dbReference>
<dbReference type="Pfam" id="PF05023">
    <property type="entry name" value="Phytochelatin"/>
    <property type="match status" value="1"/>
</dbReference>
<feature type="region of interest" description="Disordered" evidence="6">
    <location>
        <begin position="44"/>
        <end position="71"/>
    </location>
</feature>
<reference evidence="8" key="1">
    <citation type="submission" date="2020-05" db="EMBL/GenBank/DDBJ databases">
        <title>WGS assembly of Panicum virgatum.</title>
        <authorList>
            <person name="Lovell J.T."/>
            <person name="Jenkins J."/>
            <person name="Shu S."/>
            <person name="Juenger T.E."/>
            <person name="Schmutz J."/>
        </authorList>
    </citation>
    <scope>NUCLEOTIDE SEQUENCE</scope>
    <source>
        <strain evidence="8">AP13</strain>
    </source>
</reference>
<dbReference type="SUPFAM" id="SSF54001">
    <property type="entry name" value="Cysteine proteinases"/>
    <property type="match status" value="1"/>
</dbReference>
<dbReference type="GO" id="GO:0010273">
    <property type="term" value="P:detoxification of copper ion"/>
    <property type="evidence" value="ECO:0007669"/>
    <property type="project" value="TreeGrafter"/>
</dbReference>
<keyword evidence="2" id="KW-0104">Cadmium</keyword>
<evidence type="ECO:0000256" key="1">
    <source>
        <dbReference type="ARBA" id="ARBA00012468"/>
    </source>
</evidence>
<evidence type="ECO:0000256" key="3">
    <source>
        <dbReference type="ARBA" id="ARBA00022679"/>
    </source>
</evidence>
<dbReference type="PROSITE" id="PS51443">
    <property type="entry name" value="PCS"/>
    <property type="match status" value="1"/>
</dbReference>
<evidence type="ECO:0000256" key="5">
    <source>
        <dbReference type="ARBA" id="ARBA00023315"/>
    </source>
</evidence>
<dbReference type="Gene3D" id="3.90.70.30">
    <property type="entry name" value="Phytochelatin synthase, N-terminal domain"/>
    <property type="match status" value="1"/>
</dbReference>
<keyword evidence="9" id="KW-1185">Reference proteome</keyword>
<dbReference type="Pfam" id="PF09328">
    <property type="entry name" value="Phytochelatin_C"/>
    <property type="match status" value="1"/>
</dbReference>
<keyword evidence="4" id="KW-0479">Metal-binding</keyword>
<dbReference type="InterPro" id="IPR040409">
    <property type="entry name" value="PCS-like"/>
</dbReference>
<protein>
    <recommendedName>
        <fullName evidence="1">glutathione gamma-glutamylcysteinyltransferase</fullName>
        <ecNumber evidence="1">2.3.2.15</ecNumber>
    </recommendedName>
</protein>
<evidence type="ECO:0000256" key="6">
    <source>
        <dbReference type="SAM" id="MobiDB-lite"/>
    </source>
</evidence>
<dbReference type="InterPro" id="IPR007719">
    <property type="entry name" value="PCS_N"/>
</dbReference>
<dbReference type="InterPro" id="IPR038765">
    <property type="entry name" value="Papain-like_cys_pep_sf"/>
</dbReference>
<dbReference type="FunFam" id="3.90.70.30:FF:000001">
    <property type="entry name" value="Glutathione gamma-glutamylcysteinyltransferase 1"/>
    <property type="match status" value="1"/>
</dbReference>
<keyword evidence="3" id="KW-0808">Transferase</keyword>
<evidence type="ECO:0000256" key="4">
    <source>
        <dbReference type="ARBA" id="ARBA00022723"/>
    </source>
</evidence>
<evidence type="ECO:0000256" key="2">
    <source>
        <dbReference type="ARBA" id="ARBA00022539"/>
    </source>
</evidence>
<sequence>MKSSSSCLRVRGFGSSGLWVHPSWPSSSVIDRFELKARRRRRPSWPGCRCVHTEEPDQQTAPKEGTSAIESRGRRMAAAVASLYRRVLPSPPAVDFASPEGKRLFAEALAAGTMEGFFPLVSCFQTQSEPAFCGLASLAVVLNALAIDPGRRWKGPWRWFDESMLDCCEPLDKVKAEGITFAKVACLARCSGADVQSFRANRVTIDDLRRHLLRCVASQDCHLIASYHRQTFKQTGTGHFSPIGGYHAGEDMALILDVARFKYPPHWVPVELLWDAMNTTDDSTGFLRGFMLVSRKTAAPSSLYTVSCRDENWKSIAKYCAEDLPNLLKGENLDNVQTLFSRLIESLPADAEALIKWVVEVRRKEEGGPSLSKEEKERLFLKENVLQQVRDTRLFAIVYDQQYANNSCCNCSSSSEEDSLTRIAAAVCCQGAAVLSGNLASRNGFCCKETCLKCVQANGDGLKTVISASVVSEGNEQGVDILLPMSSPGSSLCNSNLKKNAVKYPSSADVLTVLLLALHPNTWLGIKDEKLKAELQILVSIDNLPDDLKREIMHLRRQLYYLKACKEKEEDDGDDPPSPKYQC</sequence>
<dbReference type="InterPro" id="IPR038156">
    <property type="entry name" value="PCS_N_sf"/>
</dbReference>
<dbReference type="PANTHER" id="PTHR33447:SF23">
    <property type="entry name" value="GLUTATHIONE GAMMA-GLUTAMYLCYSTEINYLTRANSFERASE"/>
    <property type="match status" value="1"/>
</dbReference>
<gene>
    <name evidence="8" type="ORF">PVAP13_5NG032400</name>
</gene>
<feature type="domain" description="Peptidase C83" evidence="7">
    <location>
        <begin position="78"/>
        <end position="298"/>
    </location>
</feature>
<dbReference type="PANTHER" id="PTHR33447">
    <property type="entry name" value="GLUTATHIONE GAMMA-GLUTAMYLCYSTEINYLTRANSFERASE"/>
    <property type="match status" value="1"/>
</dbReference>
<evidence type="ECO:0000313" key="8">
    <source>
        <dbReference type="EMBL" id="KAG2586265.1"/>
    </source>
</evidence>
<dbReference type="GO" id="GO:0046938">
    <property type="term" value="P:phytochelatin biosynthetic process"/>
    <property type="evidence" value="ECO:0007669"/>
    <property type="project" value="InterPro"/>
</dbReference>
<dbReference type="GO" id="GO:0098849">
    <property type="term" value="P:cellular detoxification of cadmium ion"/>
    <property type="evidence" value="ECO:0007669"/>
    <property type="project" value="TreeGrafter"/>
</dbReference>
<evidence type="ECO:0000313" key="9">
    <source>
        <dbReference type="Proteomes" id="UP000823388"/>
    </source>
</evidence>